<evidence type="ECO:0000256" key="1">
    <source>
        <dbReference type="SAM" id="Coils"/>
    </source>
</evidence>
<proteinExistence type="predicted"/>
<gene>
    <name evidence="2" type="ORF">EZS28_002535</name>
</gene>
<dbReference type="Proteomes" id="UP000324800">
    <property type="component" value="Unassembled WGS sequence"/>
</dbReference>
<dbReference type="AlphaFoldDB" id="A0A5J4X5A3"/>
<feature type="coiled-coil region" evidence="1">
    <location>
        <begin position="320"/>
        <end position="391"/>
    </location>
</feature>
<dbReference type="EMBL" id="SNRW01000309">
    <property type="protein sequence ID" value="KAA6401946.1"/>
    <property type="molecule type" value="Genomic_DNA"/>
</dbReference>
<reference evidence="2 3" key="1">
    <citation type="submission" date="2019-03" db="EMBL/GenBank/DDBJ databases">
        <title>Single cell metagenomics reveals metabolic interactions within the superorganism composed of flagellate Streblomastix strix and complex community of Bacteroidetes bacteria on its surface.</title>
        <authorList>
            <person name="Treitli S.C."/>
            <person name="Kolisko M."/>
            <person name="Husnik F."/>
            <person name="Keeling P."/>
            <person name="Hampl V."/>
        </authorList>
    </citation>
    <scope>NUCLEOTIDE SEQUENCE [LARGE SCALE GENOMIC DNA]</scope>
    <source>
        <strain evidence="2">ST1C</strain>
    </source>
</reference>
<sequence length="542" mass="63192">MNSTKSSNDIKYHSQNQSNRFRKKQYNLQNTEYPIPWEKQRRCGQYKENDGAVIAIGGRFGQIAFTCIPLAALMLEQAPIDYNTSTESIQAIITGQTTQTTFHFPPLIQFLTMGREPIELIENNQFIFVRGERTQLMEFNAKYCQIILRSLNADGGIASMAPICVDDDRESRQIRRRRRKRKQRIRLKQMKQENQIMKIQKYLDVQQQNMEIGIEQNNENIQQQIEQQEEISSKSLESNDSQAKYDDYDLKDETGTLLLPTLAWIGGISHTLTYGTIDKRRQINRVVKELPTVPISIAYLPSLHAIAVLLREHSLYPYFVNEVNNDIENKTVEKSRQNSEINDSSIDVQQNEQQYQHQSEFDDIDNENINIEKENQNLRQKKTEIEREDRIRKLRRNYGVEGLGLDMSNLARFCVDRETPFRKIVGEYLKKKLELKRQKQLQSQNGKYQNEQNTEGKILIDLESNICGRQESTLSIRNAIKQMSAPIYDTNGIPFTDLAADHYADKHTMFPRNYRPLHTLPDQSFVNSLCYSPVLYFQLAKL</sequence>
<evidence type="ECO:0000313" key="2">
    <source>
        <dbReference type="EMBL" id="KAA6401946.1"/>
    </source>
</evidence>
<evidence type="ECO:0000313" key="3">
    <source>
        <dbReference type="Proteomes" id="UP000324800"/>
    </source>
</evidence>
<protein>
    <submittedName>
        <fullName evidence="2">Uncharacterized protein</fullName>
    </submittedName>
</protein>
<feature type="coiled-coil region" evidence="1">
    <location>
        <begin position="180"/>
        <end position="234"/>
    </location>
</feature>
<comment type="caution">
    <text evidence="2">The sequence shown here is derived from an EMBL/GenBank/DDBJ whole genome shotgun (WGS) entry which is preliminary data.</text>
</comment>
<keyword evidence="1" id="KW-0175">Coiled coil</keyword>
<name>A0A5J4X5A3_9EUKA</name>
<organism evidence="2 3">
    <name type="scientific">Streblomastix strix</name>
    <dbReference type="NCBI Taxonomy" id="222440"/>
    <lineage>
        <taxon>Eukaryota</taxon>
        <taxon>Metamonada</taxon>
        <taxon>Preaxostyla</taxon>
        <taxon>Oxymonadida</taxon>
        <taxon>Streblomastigidae</taxon>
        <taxon>Streblomastix</taxon>
    </lineage>
</organism>
<accession>A0A5J4X5A3</accession>